<dbReference type="Gene3D" id="1.10.287.130">
    <property type="match status" value="1"/>
</dbReference>
<keyword evidence="7" id="KW-0472">Membrane</keyword>
<dbReference type="InterPro" id="IPR004358">
    <property type="entry name" value="Sig_transdc_His_kin-like_C"/>
</dbReference>
<dbReference type="PANTHER" id="PTHR43047:SF9">
    <property type="entry name" value="HISTIDINE KINASE"/>
    <property type="match status" value="1"/>
</dbReference>
<dbReference type="OrthoDB" id="6114847at2"/>
<reference evidence="10 11" key="1">
    <citation type="submission" date="2019-03" db="EMBL/GenBank/DDBJ databases">
        <title>Genomic Encyclopedia of Type Strains, Phase IV (KMG-IV): sequencing the most valuable type-strain genomes for metagenomic binning, comparative biology and taxonomic classification.</title>
        <authorList>
            <person name="Goeker M."/>
        </authorList>
    </citation>
    <scope>NUCLEOTIDE SEQUENCE [LARGE SCALE GENOMIC DNA]</scope>
    <source>
        <strain evidence="10 11">DSM 11901</strain>
    </source>
</reference>
<comment type="catalytic activity">
    <reaction evidence="1">
        <text>ATP + protein L-histidine = ADP + protein N-phospho-L-histidine.</text>
        <dbReference type="EC" id="2.7.13.3"/>
    </reaction>
</comment>
<dbReference type="GO" id="GO:0005886">
    <property type="term" value="C:plasma membrane"/>
    <property type="evidence" value="ECO:0007669"/>
    <property type="project" value="TreeGrafter"/>
</dbReference>
<dbReference type="Pfam" id="PF00072">
    <property type="entry name" value="Response_reg"/>
    <property type="match status" value="1"/>
</dbReference>
<feature type="domain" description="Response regulatory" evidence="9">
    <location>
        <begin position="479"/>
        <end position="600"/>
    </location>
</feature>
<feature type="modified residue" description="4-aspartylphosphate" evidence="6">
    <location>
        <position position="534"/>
    </location>
</feature>
<protein>
    <recommendedName>
        <fullName evidence="2">histidine kinase</fullName>
        <ecNumber evidence="2">2.7.13.3</ecNumber>
    </recommendedName>
</protein>
<gene>
    <name evidence="10" type="ORF">EV672_106147</name>
</gene>
<evidence type="ECO:0000259" key="8">
    <source>
        <dbReference type="PROSITE" id="PS50109"/>
    </source>
</evidence>
<dbReference type="Proteomes" id="UP000294593">
    <property type="component" value="Unassembled WGS sequence"/>
</dbReference>
<evidence type="ECO:0000256" key="5">
    <source>
        <dbReference type="ARBA" id="ARBA00022777"/>
    </source>
</evidence>
<organism evidence="10 11">
    <name type="scientific">Aquabacterium commune</name>
    <dbReference type="NCBI Taxonomy" id="70586"/>
    <lineage>
        <taxon>Bacteria</taxon>
        <taxon>Pseudomonadati</taxon>
        <taxon>Pseudomonadota</taxon>
        <taxon>Betaproteobacteria</taxon>
        <taxon>Burkholderiales</taxon>
        <taxon>Aquabacterium</taxon>
    </lineage>
</organism>
<dbReference type="InterPro" id="IPR003594">
    <property type="entry name" value="HATPase_dom"/>
</dbReference>
<dbReference type="InterPro" id="IPR011006">
    <property type="entry name" value="CheY-like_superfamily"/>
</dbReference>
<dbReference type="GO" id="GO:0000155">
    <property type="term" value="F:phosphorelay sensor kinase activity"/>
    <property type="evidence" value="ECO:0007669"/>
    <property type="project" value="InterPro"/>
</dbReference>
<dbReference type="SUPFAM" id="SSF52172">
    <property type="entry name" value="CheY-like"/>
    <property type="match status" value="1"/>
</dbReference>
<evidence type="ECO:0000256" key="2">
    <source>
        <dbReference type="ARBA" id="ARBA00012438"/>
    </source>
</evidence>
<dbReference type="InterPro" id="IPR036890">
    <property type="entry name" value="HATPase_C_sf"/>
</dbReference>
<evidence type="ECO:0000259" key="9">
    <source>
        <dbReference type="PROSITE" id="PS50110"/>
    </source>
</evidence>
<dbReference type="CDD" id="cd00082">
    <property type="entry name" value="HisKA"/>
    <property type="match status" value="1"/>
</dbReference>
<keyword evidence="3 6" id="KW-0597">Phosphoprotein</keyword>
<keyword evidence="7" id="KW-0812">Transmembrane</keyword>
<proteinExistence type="predicted"/>
<dbReference type="CDD" id="cd00156">
    <property type="entry name" value="REC"/>
    <property type="match status" value="1"/>
</dbReference>
<dbReference type="InterPro" id="IPR036097">
    <property type="entry name" value="HisK_dim/P_sf"/>
</dbReference>
<feature type="transmembrane region" description="Helical" evidence="7">
    <location>
        <begin position="173"/>
        <end position="192"/>
    </location>
</feature>
<dbReference type="EC" id="2.7.13.3" evidence="2"/>
<evidence type="ECO:0000313" key="11">
    <source>
        <dbReference type="Proteomes" id="UP000294593"/>
    </source>
</evidence>
<feature type="transmembrane region" description="Helical" evidence="7">
    <location>
        <begin position="99"/>
        <end position="116"/>
    </location>
</feature>
<feature type="transmembrane region" description="Helical" evidence="7">
    <location>
        <begin position="148"/>
        <end position="167"/>
    </location>
</feature>
<name>A0A4R6R9A1_9BURK</name>
<comment type="caution">
    <text evidence="10">The sequence shown here is derived from an EMBL/GenBank/DDBJ whole genome shotgun (WGS) entry which is preliminary data.</text>
</comment>
<dbReference type="RefSeq" id="WP_133609388.1">
    <property type="nucleotide sequence ID" value="NZ_SNXW01000006.1"/>
</dbReference>
<dbReference type="FunFam" id="3.30.565.10:FF:000049">
    <property type="entry name" value="Two-component sensor histidine kinase"/>
    <property type="match status" value="1"/>
</dbReference>
<dbReference type="EMBL" id="SNXW01000006">
    <property type="protein sequence ID" value="TDP82186.1"/>
    <property type="molecule type" value="Genomic_DNA"/>
</dbReference>
<accession>A0A4R6R9A1</accession>
<dbReference type="SMART" id="SM00448">
    <property type="entry name" value="REC"/>
    <property type="match status" value="1"/>
</dbReference>
<evidence type="ECO:0000256" key="6">
    <source>
        <dbReference type="PROSITE-ProRule" id="PRU00169"/>
    </source>
</evidence>
<evidence type="ECO:0000256" key="1">
    <source>
        <dbReference type="ARBA" id="ARBA00000085"/>
    </source>
</evidence>
<feature type="transmembrane region" description="Helical" evidence="7">
    <location>
        <begin position="33"/>
        <end position="51"/>
    </location>
</feature>
<sequence>MSLATAAERALPTPSDAILLEDSTRLVYRQHSAALIGQFLGVLAVTMAFWQHAPHPILLGWTGSFTLLWALRFVNLLSYERAVLQNRVDPGPWYRRWKIGAILSAALWGVVPVLLYRHGGHFERLVVMLAVYSYAIGSVPYMAAHTRLFIGCMAMYFVPMITITAIYDAQGLQIAGVWGLMCLCVLTLGHAFRNMFGEMVGLRMHTQELAHKLRGEMKAAEAAQRDAEAANRAKTQFFAAASHDLRQPLHALGLFAEALRNRSKDVEVAHLVNSINSSVDALEGLFSELLDITKIDTGGVDIEPEHFAMRDLFTRIQLHFEPIAFEKGLMLSFHGEQHHCYADPLVVERILRNLVSNAIRYTEDGGVLVSCRKRGDQLCLQVWDTGIGIADKEQGRIFEEFYQTQSNRPLQPHHRKGLGLGLAIVKRLADLMSAPLTLRSRVGRGTVFTLMLPIGRAPRMQPVSNAPKPSLGVTLDRRHIVVVEDELAVLEGLQVLLKGWGATVSAFDSVAAVSAWAEGFDPDTTPRPDLLMVDYRLPNQRTGIEAIKVLRDIFGPALPAILVTGSTMTQHEEEARQHQFHVLLKPVVPTKLRAMIAFKLGLR</sequence>
<dbReference type="PANTHER" id="PTHR43047">
    <property type="entry name" value="TWO-COMPONENT HISTIDINE PROTEIN KINASE"/>
    <property type="match status" value="1"/>
</dbReference>
<dbReference type="SUPFAM" id="SSF55874">
    <property type="entry name" value="ATPase domain of HSP90 chaperone/DNA topoisomerase II/histidine kinase"/>
    <property type="match status" value="1"/>
</dbReference>
<feature type="transmembrane region" description="Helical" evidence="7">
    <location>
        <begin position="57"/>
        <end position="78"/>
    </location>
</feature>
<dbReference type="GO" id="GO:0009927">
    <property type="term" value="F:histidine phosphotransfer kinase activity"/>
    <property type="evidence" value="ECO:0007669"/>
    <property type="project" value="TreeGrafter"/>
</dbReference>
<evidence type="ECO:0000313" key="10">
    <source>
        <dbReference type="EMBL" id="TDP82186.1"/>
    </source>
</evidence>
<dbReference type="AlphaFoldDB" id="A0A4R6R9A1"/>
<evidence type="ECO:0000256" key="3">
    <source>
        <dbReference type="ARBA" id="ARBA00022553"/>
    </source>
</evidence>
<dbReference type="PROSITE" id="PS50110">
    <property type="entry name" value="RESPONSE_REGULATORY"/>
    <property type="match status" value="1"/>
</dbReference>
<keyword evidence="11" id="KW-1185">Reference proteome</keyword>
<dbReference type="InterPro" id="IPR003661">
    <property type="entry name" value="HisK_dim/P_dom"/>
</dbReference>
<dbReference type="SMART" id="SM00387">
    <property type="entry name" value="HATPase_c"/>
    <property type="match status" value="1"/>
</dbReference>
<dbReference type="PRINTS" id="PR00344">
    <property type="entry name" value="BCTRLSENSOR"/>
</dbReference>
<evidence type="ECO:0000256" key="4">
    <source>
        <dbReference type="ARBA" id="ARBA00022679"/>
    </source>
</evidence>
<dbReference type="Pfam" id="PF02518">
    <property type="entry name" value="HATPase_c"/>
    <property type="match status" value="1"/>
</dbReference>
<dbReference type="InterPro" id="IPR005467">
    <property type="entry name" value="His_kinase_dom"/>
</dbReference>
<dbReference type="SUPFAM" id="SSF47384">
    <property type="entry name" value="Homodimeric domain of signal transducing histidine kinase"/>
    <property type="match status" value="1"/>
</dbReference>
<feature type="domain" description="Histidine kinase" evidence="8">
    <location>
        <begin position="240"/>
        <end position="456"/>
    </location>
</feature>
<dbReference type="Gene3D" id="3.40.50.2300">
    <property type="match status" value="1"/>
</dbReference>
<keyword evidence="7" id="KW-1133">Transmembrane helix</keyword>
<dbReference type="InterPro" id="IPR001789">
    <property type="entry name" value="Sig_transdc_resp-reg_receiver"/>
</dbReference>
<dbReference type="Gene3D" id="3.30.565.10">
    <property type="entry name" value="Histidine kinase-like ATPase, C-terminal domain"/>
    <property type="match status" value="1"/>
</dbReference>
<dbReference type="PROSITE" id="PS50109">
    <property type="entry name" value="HIS_KIN"/>
    <property type="match status" value="1"/>
</dbReference>
<keyword evidence="4" id="KW-0808">Transferase</keyword>
<evidence type="ECO:0000256" key="7">
    <source>
        <dbReference type="SAM" id="Phobius"/>
    </source>
</evidence>
<keyword evidence="5 10" id="KW-0418">Kinase</keyword>
<dbReference type="SMART" id="SM00388">
    <property type="entry name" value="HisKA"/>
    <property type="match status" value="1"/>
</dbReference>
<dbReference type="Pfam" id="PF00512">
    <property type="entry name" value="HisKA"/>
    <property type="match status" value="1"/>
</dbReference>